<evidence type="ECO:0000256" key="7">
    <source>
        <dbReference type="SAM" id="MobiDB-lite"/>
    </source>
</evidence>
<evidence type="ECO:0000256" key="3">
    <source>
        <dbReference type="ARBA" id="ARBA00023015"/>
    </source>
</evidence>
<dbReference type="AlphaFoldDB" id="A0ABD2U163"/>
<feature type="compositionally biased region" description="Basic residues" evidence="7">
    <location>
        <begin position="160"/>
        <end position="175"/>
    </location>
</feature>
<evidence type="ECO:0000256" key="5">
    <source>
        <dbReference type="ARBA" id="ARBA00023163"/>
    </source>
</evidence>
<accession>A0ABD2U163</accession>
<dbReference type="PANTHER" id="PTHR47999:SF9">
    <property type="entry name" value="TRANSCRIPTION REPRESSOR MYB5-LIKE"/>
    <property type="match status" value="1"/>
</dbReference>
<dbReference type="InterPro" id="IPR001005">
    <property type="entry name" value="SANT/Myb"/>
</dbReference>
<feature type="domain" description="HTH myb-type" evidence="9">
    <location>
        <begin position="96"/>
        <end position="150"/>
    </location>
</feature>
<evidence type="ECO:0000313" key="11">
    <source>
        <dbReference type="Proteomes" id="UP001627284"/>
    </source>
</evidence>
<keyword evidence="2" id="KW-0677">Repeat</keyword>
<evidence type="ECO:0000259" key="9">
    <source>
        <dbReference type="PROSITE" id="PS51294"/>
    </source>
</evidence>
<keyword evidence="3" id="KW-0805">Transcription regulation</keyword>
<feature type="non-terminal residue" evidence="10">
    <location>
        <position position="1"/>
    </location>
</feature>
<dbReference type="InterPro" id="IPR015495">
    <property type="entry name" value="Myb_TF_plants"/>
</dbReference>
<dbReference type="GO" id="GO:0010597">
    <property type="term" value="P:green leaf volatile biosynthetic process"/>
    <property type="evidence" value="ECO:0007669"/>
    <property type="project" value="UniProtKB-ARBA"/>
</dbReference>
<dbReference type="SMART" id="SM00717">
    <property type="entry name" value="SANT"/>
    <property type="match status" value="2"/>
</dbReference>
<dbReference type="GO" id="GO:0051707">
    <property type="term" value="P:response to other organism"/>
    <property type="evidence" value="ECO:0007669"/>
    <property type="project" value="UniProtKB-ARBA"/>
</dbReference>
<evidence type="ECO:0000256" key="6">
    <source>
        <dbReference type="ARBA" id="ARBA00023242"/>
    </source>
</evidence>
<dbReference type="Proteomes" id="UP001627284">
    <property type="component" value="Unassembled WGS sequence"/>
</dbReference>
<keyword evidence="6" id="KW-0539">Nucleus</keyword>
<feature type="region of interest" description="Disordered" evidence="7">
    <location>
        <begin position="157"/>
        <end position="177"/>
    </location>
</feature>
<keyword evidence="11" id="KW-1185">Reference proteome</keyword>
<name>A0ABD2U163_9SOLN</name>
<dbReference type="FunFam" id="1.10.10.60:FF:000001">
    <property type="entry name" value="MYB-related transcription factor"/>
    <property type="match status" value="1"/>
</dbReference>
<evidence type="ECO:0000256" key="1">
    <source>
        <dbReference type="ARBA" id="ARBA00004123"/>
    </source>
</evidence>
<reference evidence="10 11" key="1">
    <citation type="submission" date="2024-05" db="EMBL/GenBank/DDBJ databases">
        <title>De novo assembly of an allotetraploid wild potato.</title>
        <authorList>
            <person name="Hosaka A.J."/>
        </authorList>
    </citation>
    <scope>NUCLEOTIDE SEQUENCE [LARGE SCALE GENOMIC DNA]</scope>
    <source>
        <tissue evidence="10">Young leaves</tissue>
    </source>
</reference>
<comment type="subcellular location">
    <subcellularLocation>
        <location evidence="1">Nucleus</location>
    </subcellularLocation>
</comment>
<comment type="caution">
    <text evidence="10">The sequence shown here is derived from an EMBL/GenBank/DDBJ whole genome shotgun (WGS) entry which is preliminary data.</text>
</comment>
<protein>
    <submittedName>
        <fullName evidence="10">Uncharacterized protein</fullName>
    </submittedName>
</protein>
<gene>
    <name evidence="10" type="ORF">AABB24_015080</name>
</gene>
<dbReference type="InterPro" id="IPR017930">
    <property type="entry name" value="Myb_dom"/>
</dbReference>
<dbReference type="CDD" id="cd00167">
    <property type="entry name" value="SANT"/>
    <property type="match status" value="2"/>
</dbReference>
<evidence type="ECO:0000259" key="8">
    <source>
        <dbReference type="PROSITE" id="PS50090"/>
    </source>
</evidence>
<proteinExistence type="predicted"/>
<dbReference type="GO" id="GO:0000976">
    <property type="term" value="F:transcription cis-regulatory region binding"/>
    <property type="evidence" value="ECO:0007669"/>
    <property type="project" value="UniProtKB-ARBA"/>
</dbReference>
<evidence type="ECO:0000256" key="4">
    <source>
        <dbReference type="ARBA" id="ARBA00023125"/>
    </source>
</evidence>
<keyword evidence="5" id="KW-0804">Transcription</keyword>
<feature type="domain" description="Myb-like" evidence="8">
    <location>
        <begin position="96"/>
        <end position="146"/>
    </location>
</feature>
<evidence type="ECO:0000256" key="2">
    <source>
        <dbReference type="ARBA" id="ARBA00022737"/>
    </source>
</evidence>
<dbReference type="EMBL" id="JBJKTR010000008">
    <property type="protein sequence ID" value="KAL3362503.1"/>
    <property type="molecule type" value="Genomic_DNA"/>
</dbReference>
<dbReference type="Pfam" id="PF00249">
    <property type="entry name" value="Myb_DNA-binding"/>
    <property type="match status" value="2"/>
</dbReference>
<dbReference type="SUPFAM" id="SSF46689">
    <property type="entry name" value="Homeodomain-like"/>
    <property type="match status" value="1"/>
</dbReference>
<dbReference type="Gene3D" id="1.10.10.60">
    <property type="entry name" value="Homeodomain-like"/>
    <property type="match status" value="2"/>
</dbReference>
<organism evidence="10 11">
    <name type="scientific">Solanum stoloniferum</name>
    <dbReference type="NCBI Taxonomy" id="62892"/>
    <lineage>
        <taxon>Eukaryota</taxon>
        <taxon>Viridiplantae</taxon>
        <taxon>Streptophyta</taxon>
        <taxon>Embryophyta</taxon>
        <taxon>Tracheophyta</taxon>
        <taxon>Spermatophyta</taxon>
        <taxon>Magnoliopsida</taxon>
        <taxon>eudicotyledons</taxon>
        <taxon>Gunneridae</taxon>
        <taxon>Pentapetalae</taxon>
        <taxon>asterids</taxon>
        <taxon>lamiids</taxon>
        <taxon>Solanales</taxon>
        <taxon>Solanaceae</taxon>
        <taxon>Solanoideae</taxon>
        <taxon>Solaneae</taxon>
        <taxon>Solanum</taxon>
    </lineage>
</organism>
<dbReference type="PROSITE" id="PS50090">
    <property type="entry name" value="MYB_LIKE"/>
    <property type="match status" value="2"/>
</dbReference>
<dbReference type="InterPro" id="IPR009057">
    <property type="entry name" value="Homeodomain-like_sf"/>
</dbReference>
<dbReference type="GO" id="GO:0005634">
    <property type="term" value="C:nucleus"/>
    <property type="evidence" value="ECO:0007669"/>
    <property type="project" value="UniProtKB-SubCell"/>
</dbReference>
<dbReference type="PANTHER" id="PTHR47999">
    <property type="entry name" value="TRANSCRIPTION FACTOR MYB8-RELATED-RELATED"/>
    <property type="match status" value="1"/>
</dbReference>
<dbReference type="GO" id="GO:0080090">
    <property type="term" value="P:regulation of primary metabolic process"/>
    <property type="evidence" value="ECO:0007669"/>
    <property type="project" value="UniProtKB-ARBA"/>
</dbReference>
<evidence type="ECO:0000313" key="10">
    <source>
        <dbReference type="EMBL" id="KAL3362503.1"/>
    </source>
</evidence>
<feature type="region of interest" description="Disordered" evidence="7">
    <location>
        <begin position="1"/>
        <end position="28"/>
    </location>
</feature>
<feature type="compositionally biased region" description="Polar residues" evidence="7">
    <location>
        <begin position="8"/>
        <end position="18"/>
    </location>
</feature>
<keyword evidence="4" id="KW-0238">DNA-binding</keyword>
<dbReference type="PROSITE" id="PS51294">
    <property type="entry name" value="HTH_MYB"/>
    <property type="match status" value="2"/>
</dbReference>
<feature type="domain" description="Myb-like" evidence="8">
    <location>
        <begin position="43"/>
        <end position="95"/>
    </location>
</feature>
<feature type="domain" description="HTH myb-type" evidence="9">
    <location>
        <begin position="43"/>
        <end position="95"/>
    </location>
</feature>
<sequence length="307" mass="35407">KDHLSPNFLLSNPQHRTPSSLLLSSEKNSKKNIKMGRAPCCVKEGLRKGPWSTKEDLLLTNYINQYGEGQWRSLPKNAGLLRCGKSCRLRWVNYLKPGIKRGNFSEDEEDLIVRLHSLLGNRWSLIAGRLPGRTDNEIKNYWNTHLIKKLKSTGIEPKPHKNFTKKEKSRKKVGKKSNNEKFKGQVVQVEKIKVFAPKPIRISCGILRNNSFENDTLSTTTCSSNSNFEKVDVGKDKEKEVKLFPRELDFGELLEGDGFFDEFLMGESCKFSNKVEMNDNMVEKVYEEYLLLLSEIQEDQKEQKFLM</sequence>
<dbReference type="FunFam" id="1.10.10.60:FF:000394">
    <property type="entry name" value="MYB transcription factor"/>
    <property type="match status" value="1"/>
</dbReference>